<organism evidence="6 7">
    <name type="scientific">Gardnerella vaginalis</name>
    <dbReference type="NCBI Taxonomy" id="2702"/>
    <lineage>
        <taxon>Bacteria</taxon>
        <taxon>Bacillati</taxon>
        <taxon>Actinomycetota</taxon>
        <taxon>Actinomycetes</taxon>
        <taxon>Bifidobacteriales</taxon>
        <taxon>Bifidobacteriaceae</taxon>
        <taxon>Gardnerella</taxon>
    </lineage>
</organism>
<feature type="domain" description="FtsK" evidence="5">
    <location>
        <begin position="181"/>
        <end position="364"/>
    </location>
</feature>
<feature type="transmembrane region" description="Helical" evidence="4">
    <location>
        <begin position="16"/>
        <end position="39"/>
    </location>
</feature>
<evidence type="ECO:0000256" key="1">
    <source>
        <dbReference type="ARBA" id="ARBA00022741"/>
    </source>
</evidence>
<dbReference type="InterPro" id="IPR002543">
    <property type="entry name" value="FtsK_dom"/>
</dbReference>
<dbReference type="GO" id="GO:0051301">
    <property type="term" value="P:cell division"/>
    <property type="evidence" value="ECO:0007669"/>
    <property type="project" value="UniProtKB-KW"/>
</dbReference>
<evidence type="ECO:0000313" key="7">
    <source>
        <dbReference type="Proteomes" id="UP000258888"/>
    </source>
</evidence>
<evidence type="ECO:0000259" key="5">
    <source>
        <dbReference type="PROSITE" id="PS50901"/>
    </source>
</evidence>
<keyword evidence="4" id="KW-1133">Transmembrane helix</keyword>
<evidence type="ECO:0000256" key="3">
    <source>
        <dbReference type="PROSITE-ProRule" id="PRU00289"/>
    </source>
</evidence>
<reference evidence="6 7" key="1">
    <citation type="submission" date="2016-02" db="EMBL/GenBank/DDBJ databases">
        <title>Gardnerella vaginalis Subgroups Defined by cpn60 Sequencing and Sialidase Activity in Isolates from Canada, Belgium and Kenya.</title>
        <authorList>
            <person name="Schellenberg J."/>
            <person name="Paramel Jayaprakash T."/>
            <person name="Withana Gamage N."/>
            <person name="Patterson M.H."/>
            <person name="Vaneechoutte M."/>
            <person name="Hill J.E."/>
        </authorList>
    </citation>
    <scope>NUCLEOTIDE SEQUENCE [LARGE SCALE GENOMIC DNA]</scope>
    <source>
        <strain evidence="6 7">N160</strain>
    </source>
</reference>
<feature type="transmembrane region" description="Helical" evidence="4">
    <location>
        <begin position="46"/>
        <end position="65"/>
    </location>
</feature>
<dbReference type="PANTHER" id="PTHR22683:SF1">
    <property type="entry name" value="TYPE VII SECRETION SYSTEM PROTEIN ESSC"/>
    <property type="match status" value="1"/>
</dbReference>
<evidence type="ECO:0000313" key="6">
    <source>
        <dbReference type="EMBL" id="RFD74794.1"/>
    </source>
</evidence>
<gene>
    <name evidence="6" type="ORF">AXE76_00820</name>
</gene>
<dbReference type="SMART" id="SM00382">
    <property type="entry name" value="AAA"/>
    <property type="match status" value="2"/>
</dbReference>
<dbReference type="GO" id="GO:0003677">
    <property type="term" value="F:DNA binding"/>
    <property type="evidence" value="ECO:0007669"/>
    <property type="project" value="InterPro"/>
</dbReference>
<dbReference type="InterPro" id="IPR050206">
    <property type="entry name" value="FtsK/SpoIIIE/SftA"/>
</dbReference>
<dbReference type="EMBL" id="LSLH01000001">
    <property type="protein sequence ID" value="RFD74794.1"/>
    <property type="molecule type" value="Genomic_DNA"/>
</dbReference>
<keyword evidence="2 3" id="KW-0067">ATP-binding</keyword>
<protein>
    <submittedName>
        <fullName evidence="6">Cell division protein FtsK</fullName>
    </submittedName>
</protein>
<keyword evidence="4" id="KW-0472">Membrane</keyword>
<dbReference type="AlphaFoldDB" id="A0A3E1IPZ6"/>
<keyword evidence="6" id="KW-0132">Cell division</keyword>
<keyword evidence="6" id="KW-0131">Cell cycle</keyword>
<accession>A0A3E1IPZ6</accession>
<dbReference type="PROSITE" id="PS50901">
    <property type="entry name" value="FTSK"/>
    <property type="match status" value="1"/>
</dbReference>
<dbReference type="PANTHER" id="PTHR22683">
    <property type="entry name" value="SPORULATION PROTEIN RELATED"/>
    <property type="match status" value="1"/>
</dbReference>
<dbReference type="InterPro" id="IPR003593">
    <property type="entry name" value="AAA+_ATPase"/>
</dbReference>
<feature type="binding site" evidence="3">
    <location>
        <begin position="199"/>
        <end position="206"/>
    </location>
    <ligand>
        <name>ATP</name>
        <dbReference type="ChEBI" id="CHEBI:30616"/>
    </ligand>
</feature>
<dbReference type="GO" id="GO:0005524">
    <property type="term" value="F:ATP binding"/>
    <property type="evidence" value="ECO:0007669"/>
    <property type="project" value="UniProtKB-UniRule"/>
</dbReference>
<name>A0A3E1IPZ6_GARVA</name>
<dbReference type="RefSeq" id="WP_240611159.1">
    <property type="nucleotide sequence ID" value="NZ_LSLH01000001.1"/>
</dbReference>
<dbReference type="Gene3D" id="3.40.50.300">
    <property type="entry name" value="P-loop containing nucleotide triphosphate hydrolases"/>
    <property type="match status" value="1"/>
</dbReference>
<comment type="caution">
    <text evidence="6">The sequence shown here is derived from an EMBL/GenBank/DDBJ whole genome shotgun (WGS) entry which is preliminary data.</text>
</comment>
<dbReference type="SUPFAM" id="SSF52540">
    <property type="entry name" value="P-loop containing nucleoside triphosphate hydrolases"/>
    <property type="match status" value="2"/>
</dbReference>
<sequence>MISETNTSMTTSKVLLYVQMAASIVPIFAHIALLIMAWIQNNWMMLAMIIPSIMMYIASLVPQILQYINQKQYEQKIQNTQQSNSESQLSNIHESNVIYGQKYVENLPDTLTPVSLETLLMTRSDISSAQLPWKTVLHEWLKHSDTDLLNFDYKSNSYVRKLTQAKSTKNQLIAPLGVGYNGYCYIDLISNGPHALVAGTTGSGKSVLLTTWCLALAFQYSPQQLRFVFLDFKGGATFDILSKLPHSMGNVGDLNLRHATRALRGLELELDRRERLVSMQGCHNISQVTPSEPSLLIVIDEFHALKDQLPDYMPRLIRIASVGRSLGMHIIAGTQNPLGQVSADMKANISINICLRVRDSLQSQELLGTSHAAKISPNTPGSAYYNIGEGVEALRCAQSSNAKRLVKAIQFAGKFCYLEHSKTLFSAPLPPVLSSKQLENYKYENYENKYFSKEINKEYVDSSASEESVVVGLQDDSINLFEAKIPLNLGNIAIIGGRQQGKSTILRIIAQKLQTQVYSANEITAKESDYIRDTTKPVLIDDADELLDPLNTKIAAISLQDRLHSLGAPVILSTQSARYLRLPEQAPVRIIFPTGDIGTDALLGIPSALSKTFSIEDYQLPGRCVLVTPGTANLTQIALPN</sequence>
<dbReference type="Pfam" id="PF01580">
    <property type="entry name" value="FtsK_SpoIIIE"/>
    <property type="match status" value="1"/>
</dbReference>
<proteinExistence type="predicted"/>
<keyword evidence="7" id="KW-1185">Reference proteome</keyword>
<keyword evidence="4" id="KW-0812">Transmembrane</keyword>
<evidence type="ECO:0000256" key="4">
    <source>
        <dbReference type="SAM" id="Phobius"/>
    </source>
</evidence>
<dbReference type="Proteomes" id="UP000258888">
    <property type="component" value="Unassembled WGS sequence"/>
</dbReference>
<dbReference type="InterPro" id="IPR027417">
    <property type="entry name" value="P-loop_NTPase"/>
</dbReference>
<dbReference type="CDD" id="cd01127">
    <property type="entry name" value="TrwB_TraG_TraD_VirD4"/>
    <property type="match status" value="1"/>
</dbReference>
<keyword evidence="1 3" id="KW-0547">Nucleotide-binding</keyword>
<evidence type="ECO:0000256" key="2">
    <source>
        <dbReference type="ARBA" id="ARBA00022840"/>
    </source>
</evidence>